<dbReference type="PANTHER" id="PTHR13238:SF0">
    <property type="entry name" value="CILIA- AND FLAGELLA-ASSOCIATED PROTEIN 298"/>
    <property type="match status" value="1"/>
</dbReference>
<dbReference type="InterPro" id="IPR021298">
    <property type="entry name" value="CFAP298"/>
</dbReference>
<dbReference type="AlphaFoldDB" id="A0A7J0EDR9"/>
<dbReference type="Proteomes" id="UP000585474">
    <property type="component" value="Unassembled WGS sequence"/>
</dbReference>
<evidence type="ECO:0000313" key="3">
    <source>
        <dbReference type="Proteomes" id="UP000585474"/>
    </source>
</evidence>
<name>A0A7J0EDR9_9ERIC</name>
<comment type="similarity">
    <text evidence="1">Belongs to the CFAP298 family.</text>
</comment>
<organism evidence="2 3">
    <name type="scientific">Actinidia rufa</name>
    <dbReference type="NCBI Taxonomy" id="165716"/>
    <lineage>
        <taxon>Eukaryota</taxon>
        <taxon>Viridiplantae</taxon>
        <taxon>Streptophyta</taxon>
        <taxon>Embryophyta</taxon>
        <taxon>Tracheophyta</taxon>
        <taxon>Spermatophyta</taxon>
        <taxon>Magnoliopsida</taxon>
        <taxon>eudicotyledons</taxon>
        <taxon>Gunneridae</taxon>
        <taxon>Pentapetalae</taxon>
        <taxon>asterids</taxon>
        <taxon>Ericales</taxon>
        <taxon>Actinidiaceae</taxon>
        <taxon>Actinidia</taxon>
    </lineage>
</organism>
<evidence type="ECO:0000313" key="2">
    <source>
        <dbReference type="EMBL" id="GFY84621.1"/>
    </source>
</evidence>
<gene>
    <name evidence="2" type="ORF">Acr_03g0013950</name>
</gene>
<keyword evidence="3" id="KW-1185">Reference proteome</keyword>
<reference evidence="2 3" key="1">
    <citation type="submission" date="2019-07" db="EMBL/GenBank/DDBJ databases">
        <title>De Novo Assembly of kiwifruit Actinidia rufa.</title>
        <authorList>
            <person name="Sugita-Konishi S."/>
            <person name="Sato K."/>
            <person name="Mori E."/>
            <person name="Abe Y."/>
            <person name="Kisaki G."/>
            <person name="Hamano K."/>
            <person name="Suezawa K."/>
            <person name="Otani M."/>
            <person name="Fukuda T."/>
            <person name="Manabe T."/>
            <person name="Gomi K."/>
            <person name="Tabuchi M."/>
            <person name="Akimitsu K."/>
            <person name="Kataoka I."/>
        </authorList>
    </citation>
    <scope>NUCLEOTIDE SEQUENCE [LARGE SCALE GENOMIC DNA]</scope>
    <source>
        <strain evidence="3">cv. Fuchu</strain>
    </source>
</reference>
<dbReference type="PANTHER" id="PTHR13238">
    <property type="entry name" value="PROTEIN C21ORF59"/>
    <property type="match status" value="1"/>
</dbReference>
<sequence>MVRVQVKHGGGGVSDEQMEFLYECPTTSTIEEIARDLTEISNLQSTIRRFVLQLEPRLSLHDQHKKVMTLHRALSEAKSYASQDQVLHNKPLSSYALKDLVKSVEREFSANYRIMEFPDSGLQQLLTDAYVSP</sequence>
<dbReference type="EMBL" id="BJWL01000003">
    <property type="protein sequence ID" value="GFY84621.1"/>
    <property type="molecule type" value="Genomic_DNA"/>
</dbReference>
<proteinExistence type="inferred from homology"/>
<comment type="caution">
    <text evidence="2">The sequence shown here is derived from an EMBL/GenBank/DDBJ whole genome shotgun (WGS) entry which is preliminary data.</text>
</comment>
<evidence type="ECO:0000256" key="1">
    <source>
        <dbReference type="ARBA" id="ARBA00009619"/>
    </source>
</evidence>
<protein>
    <submittedName>
        <fullName evidence="2">Uncharacterized protein</fullName>
    </submittedName>
</protein>
<accession>A0A7J0EDR9</accession>
<dbReference type="OrthoDB" id="276065at2759"/>